<feature type="compositionally biased region" description="Basic and acidic residues" evidence="1">
    <location>
        <begin position="296"/>
        <end position="314"/>
    </location>
</feature>
<feature type="compositionally biased region" description="Polar residues" evidence="1">
    <location>
        <begin position="541"/>
        <end position="554"/>
    </location>
</feature>
<feature type="region of interest" description="Disordered" evidence="1">
    <location>
        <begin position="233"/>
        <end position="252"/>
    </location>
</feature>
<name>A0AAW0XH28_CHEQU</name>
<feature type="region of interest" description="Disordered" evidence="1">
    <location>
        <begin position="26"/>
        <end position="52"/>
    </location>
</feature>
<feature type="compositionally biased region" description="Low complexity" evidence="1">
    <location>
        <begin position="796"/>
        <end position="807"/>
    </location>
</feature>
<comment type="caution">
    <text evidence="3">The sequence shown here is derived from an EMBL/GenBank/DDBJ whole genome shotgun (WGS) entry which is preliminary data.</text>
</comment>
<reference evidence="3 4" key="1">
    <citation type="journal article" date="2024" name="BMC Genomics">
        <title>Genome assembly of redclaw crayfish (Cherax quadricarinatus) provides insights into its immune adaptation and hypoxia tolerance.</title>
        <authorList>
            <person name="Liu Z."/>
            <person name="Zheng J."/>
            <person name="Li H."/>
            <person name="Fang K."/>
            <person name="Wang S."/>
            <person name="He J."/>
            <person name="Zhou D."/>
            <person name="Weng S."/>
            <person name="Chi M."/>
            <person name="Gu Z."/>
            <person name="He J."/>
            <person name="Li F."/>
            <person name="Wang M."/>
        </authorList>
    </citation>
    <scope>NUCLEOTIDE SEQUENCE [LARGE SCALE GENOMIC DNA]</scope>
    <source>
        <strain evidence="3">ZL_2023a</strain>
    </source>
</reference>
<feature type="compositionally biased region" description="Polar residues" evidence="1">
    <location>
        <begin position="1020"/>
        <end position="1032"/>
    </location>
</feature>
<dbReference type="Proteomes" id="UP001445076">
    <property type="component" value="Unassembled WGS sequence"/>
</dbReference>
<feature type="compositionally biased region" description="Low complexity" evidence="1">
    <location>
        <begin position="519"/>
        <end position="535"/>
    </location>
</feature>
<protein>
    <submittedName>
        <fullName evidence="3">Uncharacterized protein</fullName>
    </submittedName>
</protein>
<evidence type="ECO:0000313" key="3">
    <source>
        <dbReference type="EMBL" id="KAK8742280.1"/>
    </source>
</evidence>
<dbReference type="EMBL" id="JARKIK010000028">
    <property type="protein sequence ID" value="KAK8742280.1"/>
    <property type="molecule type" value="Genomic_DNA"/>
</dbReference>
<feature type="compositionally biased region" description="Basic and acidic residues" evidence="1">
    <location>
        <begin position="1033"/>
        <end position="1053"/>
    </location>
</feature>
<evidence type="ECO:0000256" key="1">
    <source>
        <dbReference type="SAM" id="MobiDB-lite"/>
    </source>
</evidence>
<feature type="region of interest" description="Disordered" evidence="1">
    <location>
        <begin position="271"/>
        <end position="314"/>
    </location>
</feature>
<gene>
    <name evidence="3" type="ORF">OTU49_001771</name>
</gene>
<proteinExistence type="predicted"/>
<feature type="chain" id="PRO_5043866934" evidence="2">
    <location>
        <begin position="19"/>
        <end position="1059"/>
    </location>
</feature>
<keyword evidence="2" id="KW-0732">Signal</keyword>
<feature type="region of interest" description="Disordered" evidence="1">
    <location>
        <begin position="358"/>
        <end position="392"/>
    </location>
</feature>
<feature type="region of interest" description="Disordered" evidence="1">
    <location>
        <begin position="1019"/>
        <end position="1059"/>
    </location>
</feature>
<keyword evidence="4" id="KW-1185">Reference proteome</keyword>
<sequence length="1059" mass="117100">MKLSWVLVLSVLVTATQTKKLLPESAAERPALSDATHEDLQGTSAVGDTSVKAEGERGVPIVNAKRFTRYKRSLQFDGWYPMDVSNPMADDPTVGYQPPPLQRVHFSNEPVPKKPLYPVRPENPTVFVVRAEPRHPEYHSVYGTENIEYFHVHPQTNIVRAFRAPSQSVGAIRFVPAPQFGDLRPSSRSTSDADTLEDSSKKHGNDTHLNIDFSYQDVPAKDAGFADKLDAFDANGSSRFPEESPRLDADNDYDMEGAYSEIRSTIVERPSHVLPFSRRDRIPGSSKQQNAHSYRYRPDPPTRDRRPNQQRDQELKTTRPALHELLGNLPQETQIEEIPYVGSATDSAGVSFIRKIPPPDFRYSSRGSNKQRQSLNNTRSHPRGTQVRQAAGNFTQTFSRPWFLIDTRSEVSDRKREPSIASYIHPETRSDDKIHYKPLGPISYVSKEGDKTASEHIHNPHLDDHMNSYKPTLTANSLSELLQIFRFTQVTDGPDSEDATDEPVTIPREFRYTRPTEEPPITTTTTVTSSTQSTTHRSNIHSKNFQTSTTPRYNDTTTEAEDTKKTQGGDFDAVADTNSLDGYLFSDSEASPEYAHPQVRPNVVTTKVKDEVTTKGVTKETSRVSVQTSTNSHVFQESSEPKETFKGLEIIYPGQSSRRTPEASWPLYIIHQGHSKVRVFGINSAEDKKLGNPDYRELFVLSTLEPRASSPVPFTRNATTNEIPATASTSTSPTGTTIPFTSSFTILDTSPTTTSVTNPPTSSAAATTSVPQPTSRTPSFPIEQNRTTSIPTDKMTTTPPSTPVETTILSNTPVETTTMPPSTSVKTTTVLPSTLIETTTSPPTTLIETTTSPPATLFETTTSPPSTSVETTATPDSTLDETTTTHPNAPTTNEDLVPANETAGEYEYYYTDDQYSIPELAFGKDDKSEDSARPALMLPDPTPLPVEEMPDALASATSFSRFLQDRLSRVKSLLQQGGLHQPEPEDAVPLASATGLTRPERSVGRPVFFIKRLAEATEEASLTQPSGYLSQLRSEKRTPLTDTEDTPRMKRVTEAATEA</sequence>
<feature type="compositionally biased region" description="Polar residues" evidence="1">
    <location>
        <begin position="365"/>
        <end position="379"/>
    </location>
</feature>
<feature type="signal peptide" evidence="2">
    <location>
        <begin position="1"/>
        <end position="18"/>
    </location>
</feature>
<feature type="compositionally biased region" description="Low complexity" evidence="1">
    <location>
        <begin position="837"/>
        <end position="893"/>
    </location>
</feature>
<evidence type="ECO:0000256" key="2">
    <source>
        <dbReference type="SAM" id="SignalP"/>
    </source>
</evidence>
<feature type="compositionally biased region" description="Low complexity" evidence="1">
    <location>
        <begin position="751"/>
        <end position="775"/>
    </location>
</feature>
<feature type="compositionally biased region" description="Polar residues" evidence="1">
    <location>
        <begin position="776"/>
        <end position="795"/>
    </location>
</feature>
<evidence type="ECO:0000313" key="4">
    <source>
        <dbReference type="Proteomes" id="UP001445076"/>
    </source>
</evidence>
<feature type="region of interest" description="Disordered" evidence="1">
    <location>
        <begin position="751"/>
        <end position="807"/>
    </location>
</feature>
<dbReference type="AlphaFoldDB" id="A0AAW0XH28"/>
<feature type="region of interest" description="Disordered" evidence="1">
    <location>
        <begin position="515"/>
        <end position="573"/>
    </location>
</feature>
<accession>A0AAW0XH28</accession>
<organism evidence="3 4">
    <name type="scientific">Cherax quadricarinatus</name>
    <name type="common">Australian red claw crayfish</name>
    <dbReference type="NCBI Taxonomy" id="27406"/>
    <lineage>
        <taxon>Eukaryota</taxon>
        <taxon>Metazoa</taxon>
        <taxon>Ecdysozoa</taxon>
        <taxon>Arthropoda</taxon>
        <taxon>Crustacea</taxon>
        <taxon>Multicrustacea</taxon>
        <taxon>Malacostraca</taxon>
        <taxon>Eumalacostraca</taxon>
        <taxon>Eucarida</taxon>
        <taxon>Decapoda</taxon>
        <taxon>Pleocyemata</taxon>
        <taxon>Astacidea</taxon>
        <taxon>Parastacoidea</taxon>
        <taxon>Parastacidae</taxon>
        <taxon>Cherax</taxon>
    </lineage>
</organism>
<feature type="region of interest" description="Disordered" evidence="1">
    <location>
        <begin position="180"/>
        <end position="208"/>
    </location>
</feature>
<feature type="region of interest" description="Disordered" evidence="1">
    <location>
        <begin position="837"/>
        <end position="896"/>
    </location>
</feature>
<feature type="compositionally biased region" description="Basic and acidic residues" evidence="1">
    <location>
        <begin position="240"/>
        <end position="249"/>
    </location>
</feature>